<name>A0A8D8QKE2_9HEMI</name>
<keyword evidence="4 11" id="KW-0808">Transferase</keyword>
<comment type="similarity">
    <text evidence="2 11">Belongs to the UDP-glycosyltransferase family.</text>
</comment>
<dbReference type="Gene3D" id="3.40.50.2000">
    <property type="entry name" value="Glycogen Phosphorylase B"/>
    <property type="match status" value="1"/>
</dbReference>
<dbReference type="PANTHER" id="PTHR48043">
    <property type="entry name" value="EG:EG0003.4 PROTEIN-RELATED"/>
    <property type="match status" value="1"/>
</dbReference>
<keyword evidence="12" id="KW-0732">Signal</keyword>
<keyword evidence="8 12" id="KW-0472">Membrane</keyword>
<evidence type="ECO:0000256" key="4">
    <source>
        <dbReference type="ARBA" id="ARBA00022679"/>
    </source>
</evidence>
<dbReference type="AlphaFoldDB" id="A0A8D8QKE2"/>
<evidence type="ECO:0000256" key="8">
    <source>
        <dbReference type="ARBA" id="ARBA00023136"/>
    </source>
</evidence>
<evidence type="ECO:0000256" key="10">
    <source>
        <dbReference type="ARBA" id="ARBA00046288"/>
    </source>
</evidence>
<sequence length="528" mass="60620">MQMNIFHISLILSPLLCSMVQGARILVFLPLETWSHYMQYELVYETLATRGHHITMYSPYPPKQNITNFQHIYITSQAFLKMMEEFDVWRDCKDTNWFFLDTIHTRTLAQQLNQEILESLTFRELITSKQSFDLVMIEPFFHQECTVLLGHVFKAPVINMGAVPPQAAMLDAMHSPNLPSFMPEIYSSLTAEMTFLERIQNWHYTVVRFLDRLVRNWLLDRMIEEQLGPGYPPLDSMVKNISFCFLYGSPALEYAKPLTPNMAEVGGIHIQRINTLNIPEDFKKTLDEATDGLILFSFGTVISPKTLSPHLKKTLLTVFSKLRKYKILWKWSGEPLPGLPPNVIQQKWIPQMAVLAHPNCKLFITHGGLSSQLETVYQGVPVVTIPFFGDQFSNAAKAVDYGFGVVLKNTNLTTESLEWAITTVIQDPSYKERAMLRSRLIKDYASSPLDTAVYWTEYVLQHGGASHLTPASKQLNWYQYYLLDVLAFILGLLILMWVILSAIVKTFIRKFSSNSSPSNKDLKIKKNR</sequence>
<dbReference type="InterPro" id="IPR002213">
    <property type="entry name" value="UDP_glucos_trans"/>
</dbReference>
<dbReference type="PANTHER" id="PTHR48043:SF159">
    <property type="entry name" value="EG:EG0003.4 PROTEIN-RELATED"/>
    <property type="match status" value="1"/>
</dbReference>
<evidence type="ECO:0000256" key="2">
    <source>
        <dbReference type="ARBA" id="ARBA00009995"/>
    </source>
</evidence>
<dbReference type="GO" id="GO:0015020">
    <property type="term" value="F:glucuronosyltransferase activity"/>
    <property type="evidence" value="ECO:0007669"/>
    <property type="project" value="UniProtKB-EC"/>
</dbReference>
<evidence type="ECO:0000256" key="6">
    <source>
        <dbReference type="ARBA" id="ARBA00022824"/>
    </source>
</evidence>
<dbReference type="CDD" id="cd03784">
    <property type="entry name" value="GT1_Gtf-like"/>
    <property type="match status" value="1"/>
</dbReference>
<keyword evidence="5 12" id="KW-0812">Transmembrane</keyword>
<dbReference type="FunFam" id="3.40.50.2000:FF:000050">
    <property type="entry name" value="UDP-glucuronosyltransferase"/>
    <property type="match status" value="1"/>
</dbReference>
<feature type="transmembrane region" description="Helical" evidence="12">
    <location>
        <begin position="480"/>
        <end position="504"/>
    </location>
</feature>
<protein>
    <recommendedName>
        <fullName evidence="12">UDP-glucuronosyltransferase</fullName>
        <ecNumber evidence="12">2.4.1.17</ecNumber>
    </recommendedName>
</protein>
<keyword evidence="6" id="KW-0256">Endoplasmic reticulum</keyword>
<keyword evidence="7 12" id="KW-1133">Transmembrane helix</keyword>
<dbReference type="PROSITE" id="PS00375">
    <property type="entry name" value="UDPGT"/>
    <property type="match status" value="1"/>
</dbReference>
<evidence type="ECO:0000256" key="1">
    <source>
        <dbReference type="ARBA" id="ARBA00004240"/>
    </source>
</evidence>
<evidence type="ECO:0000256" key="9">
    <source>
        <dbReference type="ARBA" id="ARBA00023180"/>
    </source>
</evidence>
<evidence type="ECO:0000256" key="12">
    <source>
        <dbReference type="RuleBase" id="RU362059"/>
    </source>
</evidence>
<evidence type="ECO:0000313" key="13">
    <source>
        <dbReference type="EMBL" id="CAG6632832.1"/>
    </source>
</evidence>
<dbReference type="GO" id="GO:0005783">
    <property type="term" value="C:endoplasmic reticulum"/>
    <property type="evidence" value="ECO:0007669"/>
    <property type="project" value="UniProtKB-SubCell"/>
</dbReference>
<dbReference type="GO" id="GO:0016020">
    <property type="term" value="C:membrane"/>
    <property type="evidence" value="ECO:0007669"/>
    <property type="project" value="UniProtKB-SubCell"/>
</dbReference>
<accession>A0A8D8QKE2</accession>
<organism evidence="13">
    <name type="scientific">Cacopsylla melanoneura</name>
    <dbReference type="NCBI Taxonomy" id="428564"/>
    <lineage>
        <taxon>Eukaryota</taxon>
        <taxon>Metazoa</taxon>
        <taxon>Ecdysozoa</taxon>
        <taxon>Arthropoda</taxon>
        <taxon>Hexapoda</taxon>
        <taxon>Insecta</taxon>
        <taxon>Pterygota</taxon>
        <taxon>Neoptera</taxon>
        <taxon>Paraneoptera</taxon>
        <taxon>Hemiptera</taxon>
        <taxon>Sternorrhyncha</taxon>
        <taxon>Psylloidea</taxon>
        <taxon>Psyllidae</taxon>
        <taxon>Psyllinae</taxon>
        <taxon>Cacopsylla</taxon>
    </lineage>
</organism>
<dbReference type="EMBL" id="HBUF01080817">
    <property type="protein sequence ID" value="CAG6632832.1"/>
    <property type="molecule type" value="Transcribed_RNA"/>
</dbReference>
<evidence type="ECO:0000256" key="3">
    <source>
        <dbReference type="ARBA" id="ARBA00022676"/>
    </source>
</evidence>
<evidence type="ECO:0000256" key="7">
    <source>
        <dbReference type="ARBA" id="ARBA00022989"/>
    </source>
</evidence>
<proteinExistence type="inferred from homology"/>
<feature type="signal peptide" evidence="12">
    <location>
        <begin position="1"/>
        <end position="22"/>
    </location>
</feature>
<reference evidence="13" key="1">
    <citation type="submission" date="2021-05" db="EMBL/GenBank/DDBJ databases">
        <authorList>
            <person name="Alioto T."/>
            <person name="Alioto T."/>
            <person name="Gomez Garrido J."/>
        </authorList>
    </citation>
    <scope>NUCLEOTIDE SEQUENCE</scope>
</reference>
<keyword evidence="3 11" id="KW-0328">Glycosyltransferase</keyword>
<evidence type="ECO:0000256" key="11">
    <source>
        <dbReference type="RuleBase" id="RU003718"/>
    </source>
</evidence>
<keyword evidence="9" id="KW-0325">Glycoprotein</keyword>
<dbReference type="Pfam" id="PF00201">
    <property type="entry name" value="UDPGT"/>
    <property type="match status" value="1"/>
</dbReference>
<dbReference type="SUPFAM" id="SSF53756">
    <property type="entry name" value="UDP-Glycosyltransferase/glycogen phosphorylase"/>
    <property type="match status" value="1"/>
</dbReference>
<dbReference type="InterPro" id="IPR035595">
    <property type="entry name" value="UDP_glycos_trans_CS"/>
</dbReference>
<comment type="subcellular location">
    <subcellularLocation>
        <location evidence="10">Endomembrane system</location>
        <topology evidence="10">Single-pass type I membrane protein</topology>
    </subcellularLocation>
    <subcellularLocation>
        <location evidence="1">Endoplasmic reticulum</location>
    </subcellularLocation>
    <subcellularLocation>
        <location evidence="12">Membrane</location>
        <topology evidence="12">Single-pass membrane protein</topology>
    </subcellularLocation>
</comment>
<dbReference type="InterPro" id="IPR050271">
    <property type="entry name" value="UDP-glycosyltransferase"/>
</dbReference>
<dbReference type="EC" id="2.4.1.17" evidence="12"/>
<feature type="chain" id="PRO_5034454531" description="UDP-glucuronosyltransferase" evidence="12">
    <location>
        <begin position="23"/>
        <end position="528"/>
    </location>
</feature>
<comment type="catalytic activity">
    <reaction evidence="12">
        <text>glucuronate acceptor + UDP-alpha-D-glucuronate = acceptor beta-D-glucuronoside + UDP + H(+)</text>
        <dbReference type="Rhea" id="RHEA:21032"/>
        <dbReference type="ChEBI" id="CHEBI:15378"/>
        <dbReference type="ChEBI" id="CHEBI:58052"/>
        <dbReference type="ChEBI" id="CHEBI:58223"/>
        <dbReference type="ChEBI" id="CHEBI:132367"/>
        <dbReference type="ChEBI" id="CHEBI:132368"/>
        <dbReference type="EC" id="2.4.1.17"/>
    </reaction>
</comment>
<evidence type="ECO:0000256" key="5">
    <source>
        <dbReference type="ARBA" id="ARBA00022692"/>
    </source>
</evidence>